<keyword evidence="1" id="KW-0805">Transcription regulation</keyword>
<dbReference type="Pfam" id="PF00440">
    <property type="entry name" value="TetR_N"/>
    <property type="match status" value="1"/>
</dbReference>
<feature type="compositionally biased region" description="Gly residues" evidence="5">
    <location>
        <begin position="19"/>
        <end position="37"/>
    </location>
</feature>
<dbReference type="InterPro" id="IPR050109">
    <property type="entry name" value="HTH-type_TetR-like_transc_reg"/>
</dbReference>
<feature type="DNA-binding region" description="H-T-H motif" evidence="4">
    <location>
        <begin position="78"/>
        <end position="97"/>
    </location>
</feature>
<keyword evidence="8" id="KW-1185">Reference proteome</keyword>
<reference evidence="7" key="1">
    <citation type="submission" date="2022-10" db="EMBL/GenBank/DDBJ databases">
        <title>Streptomyces beihaiensis sp. nov., a chitin degrading actinobacterium, isolated from shrimp pond soil.</title>
        <authorList>
            <person name="Xie J."/>
            <person name="Shen N."/>
        </authorList>
    </citation>
    <scope>NUCLEOTIDE SEQUENCE</scope>
    <source>
        <strain evidence="7">GXMU-J5</strain>
    </source>
</reference>
<dbReference type="PANTHER" id="PTHR30055">
    <property type="entry name" value="HTH-TYPE TRANSCRIPTIONAL REGULATOR RUTR"/>
    <property type="match status" value="1"/>
</dbReference>
<dbReference type="RefSeq" id="WP_266603915.1">
    <property type="nucleotide sequence ID" value="NZ_JAPHNL010000296.1"/>
</dbReference>
<dbReference type="Gene3D" id="1.10.357.10">
    <property type="entry name" value="Tetracycline Repressor, domain 2"/>
    <property type="match status" value="1"/>
</dbReference>
<dbReference type="InterPro" id="IPR004111">
    <property type="entry name" value="Repressor_TetR_C"/>
</dbReference>
<sequence length="287" mass="31144">MAKAARTRISVWLENSGTAGTGTGSGTGAGSGTGTSTGAGAARATRTRRGEQPSGLDRDRITEATAKLLDAEGLAKFSMRRLAGELGVTAMSLYWYVDTKDDLLELALDRVFGEFPDRAAAGGPGPDVGPSWQTELRELAAEYRALLVRHPWVSPLLGNFLNVGPHALRFAAAVQRVMARTGLSPAAQRGAIPSVFQFVYGFGTVEGHFRQRCAEVGMEQDEYFRKAMAEFTMPPEMAETFQHTERVMEEMDSGETVEQIRDRDFRTALDLQIAGIEALVAREPDRG</sequence>
<evidence type="ECO:0000313" key="7">
    <source>
        <dbReference type="EMBL" id="MCX3063192.1"/>
    </source>
</evidence>
<evidence type="ECO:0000313" key="8">
    <source>
        <dbReference type="Proteomes" id="UP001163064"/>
    </source>
</evidence>
<feature type="compositionally biased region" description="Basic and acidic residues" evidence="5">
    <location>
        <begin position="48"/>
        <end position="60"/>
    </location>
</feature>
<dbReference type="SUPFAM" id="SSF48498">
    <property type="entry name" value="Tetracyclin repressor-like, C-terminal domain"/>
    <property type="match status" value="1"/>
</dbReference>
<evidence type="ECO:0000256" key="1">
    <source>
        <dbReference type="ARBA" id="ARBA00023015"/>
    </source>
</evidence>
<proteinExistence type="predicted"/>
<dbReference type="PANTHER" id="PTHR30055:SF151">
    <property type="entry name" value="TRANSCRIPTIONAL REGULATORY PROTEIN"/>
    <property type="match status" value="1"/>
</dbReference>
<feature type="domain" description="HTH tetR-type" evidence="6">
    <location>
        <begin position="55"/>
        <end position="115"/>
    </location>
</feature>
<dbReference type="Proteomes" id="UP001163064">
    <property type="component" value="Unassembled WGS sequence"/>
</dbReference>
<comment type="caution">
    <text evidence="7">The sequence shown here is derived from an EMBL/GenBank/DDBJ whole genome shotgun (WGS) entry which is preliminary data.</text>
</comment>
<dbReference type="PROSITE" id="PS50977">
    <property type="entry name" value="HTH_TETR_2"/>
    <property type="match status" value="1"/>
</dbReference>
<dbReference type="SUPFAM" id="SSF46689">
    <property type="entry name" value="Homeodomain-like"/>
    <property type="match status" value="1"/>
</dbReference>
<gene>
    <name evidence="7" type="ORF">OFY01_26220</name>
</gene>
<name>A0ABT3U3N3_9ACTN</name>
<accession>A0ABT3U3N3</accession>
<dbReference type="EMBL" id="JAPHNL010000296">
    <property type="protein sequence ID" value="MCX3063192.1"/>
    <property type="molecule type" value="Genomic_DNA"/>
</dbReference>
<dbReference type="Gene3D" id="1.10.10.60">
    <property type="entry name" value="Homeodomain-like"/>
    <property type="match status" value="1"/>
</dbReference>
<dbReference type="InterPro" id="IPR009057">
    <property type="entry name" value="Homeodomain-like_sf"/>
</dbReference>
<evidence type="ECO:0000256" key="5">
    <source>
        <dbReference type="SAM" id="MobiDB-lite"/>
    </source>
</evidence>
<evidence type="ECO:0000259" key="6">
    <source>
        <dbReference type="PROSITE" id="PS50977"/>
    </source>
</evidence>
<keyword evidence="2 4" id="KW-0238">DNA-binding</keyword>
<evidence type="ECO:0000256" key="2">
    <source>
        <dbReference type="ARBA" id="ARBA00023125"/>
    </source>
</evidence>
<dbReference type="Pfam" id="PF02909">
    <property type="entry name" value="TetR_C_1"/>
    <property type="match status" value="1"/>
</dbReference>
<dbReference type="InterPro" id="IPR036271">
    <property type="entry name" value="Tet_transcr_reg_TetR-rel_C_sf"/>
</dbReference>
<keyword evidence="3" id="KW-0804">Transcription</keyword>
<protein>
    <submittedName>
        <fullName evidence="7">TetR/AcrR family transcriptional regulator</fullName>
    </submittedName>
</protein>
<evidence type="ECO:0000256" key="3">
    <source>
        <dbReference type="ARBA" id="ARBA00023163"/>
    </source>
</evidence>
<organism evidence="7 8">
    <name type="scientific">Streptomyces beihaiensis</name>
    <dbReference type="NCBI Taxonomy" id="2984495"/>
    <lineage>
        <taxon>Bacteria</taxon>
        <taxon>Bacillati</taxon>
        <taxon>Actinomycetota</taxon>
        <taxon>Actinomycetes</taxon>
        <taxon>Kitasatosporales</taxon>
        <taxon>Streptomycetaceae</taxon>
        <taxon>Streptomyces</taxon>
    </lineage>
</organism>
<dbReference type="InterPro" id="IPR001647">
    <property type="entry name" value="HTH_TetR"/>
</dbReference>
<evidence type="ECO:0000256" key="4">
    <source>
        <dbReference type="PROSITE-ProRule" id="PRU00335"/>
    </source>
</evidence>
<feature type="region of interest" description="Disordered" evidence="5">
    <location>
        <begin position="15"/>
        <end position="60"/>
    </location>
</feature>